<sequence length="70" mass="7926">MVAARYLSNRGKSAWLGVGTAVRGAPYFGSFVTLIMRLLFSAARIGTLWCECCRNACRPLFWIVRTRLRL</sequence>
<protein>
    <submittedName>
        <fullName evidence="2">Uncharacterized protein</fullName>
    </submittedName>
</protein>
<keyword evidence="1" id="KW-0472">Membrane</keyword>
<organism evidence="2 3">
    <name type="scientific">Periconia digitata</name>
    <dbReference type="NCBI Taxonomy" id="1303443"/>
    <lineage>
        <taxon>Eukaryota</taxon>
        <taxon>Fungi</taxon>
        <taxon>Dikarya</taxon>
        <taxon>Ascomycota</taxon>
        <taxon>Pezizomycotina</taxon>
        <taxon>Dothideomycetes</taxon>
        <taxon>Pleosporomycetidae</taxon>
        <taxon>Pleosporales</taxon>
        <taxon>Massarineae</taxon>
        <taxon>Periconiaceae</taxon>
        <taxon>Periconia</taxon>
    </lineage>
</organism>
<dbReference type="AlphaFoldDB" id="A0A9W4UNZ7"/>
<name>A0A9W4UNZ7_9PLEO</name>
<gene>
    <name evidence="2" type="ORF">PDIGIT_LOCUS11600</name>
</gene>
<dbReference type="EMBL" id="CAOQHR010000008">
    <property type="protein sequence ID" value="CAI6338472.1"/>
    <property type="molecule type" value="Genomic_DNA"/>
</dbReference>
<keyword evidence="1" id="KW-1133">Transmembrane helix</keyword>
<feature type="transmembrane region" description="Helical" evidence="1">
    <location>
        <begin position="20"/>
        <end position="40"/>
    </location>
</feature>
<proteinExistence type="predicted"/>
<keyword evidence="3" id="KW-1185">Reference proteome</keyword>
<reference evidence="2" key="1">
    <citation type="submission" date="2023-01" db="EMBL/GenBank/DDBJ databases">
        <authorList>
            <person name="Van Ghelder C."/>
            <person name="Rancurel C."/>
        </authorList>
    </citation>
    <scope>NUCLEOTIDE SEQUENCE</scope>
    <source>
        <strain evidence="2">CNCM I-4278</strain>
    </source>
</reference>
<evidence type="ECO:0000313" key="3">
    <source>
        <dbReference type="Proteomes" id="UP001152607"/>
    </source>
</evidence>
<evidence type="ECO:0000313" key="2">
    <source>
        <dbReference type="EMBL" id="CAI6338472.1"/>
    </source>
</evidence>
<keyword evidence="1" id="KW-0812">Transmembrane</keyword>
<accession>A0A9W4UNZ7</accession>
<comment type="caution">
    <text evidence="2">The sequence shown here is derived from an EMBL/GenBank/DDBJ whole genome shotgun (WGS) entry which is preliminary data.</text>
</comment>
<evidence type="ECO:0000256" key="1">
    <source>
        <dbReference type="SAM" id="Phobius"/>
    </source>
</evidence>
<dbReference type="Proteomes" id="UP001152607">
    <property type="component" value="Unassembled WGS sequence"/>
</dbReference>